<feature type="compositionally biased region" description="Low complexity" evidence="1">
    <location>
        <begin position="343"/>
        <end position="363"/>
    </location>
</feature>
<dbReference type="KEGG" id="auh:AWM75_05470"/>
<gene>
    <name evidence="4" type="ORF">AWM75_05470</name>
</gene>
<evidence type="ECO:0000256" key="1">
    <source>
        <dbReference type="SAM" id="MobiDB-lite"/>
    </source>
</evidence>
<protein>
    <submittedName>
        <fullName evidence="4">Uncharacterized protein</fullName>
    </submittedName>
</protein>
<accession>A0A0X8FLL2</accession>
<feature type="compositionally biased region" description="Low complexity" evidence="1">
    <location>
        <begin position="82"/>
        <end position="112"/>
    </location>
</feature>
<feature type="signal peptide" evidence="3">
    <location>
        <begin position="1"/>
        <end position="28"/>
    </location>
</feature>
<evidence type="ECO:0000256" key="3">
    <source>
        <dbReference type="SAM" id="SignalP"/>
    </source>
</evidence>
<keyword evidence="2" id="KW-0812">Transmembrane</keyword>
<sequence length="509" mass="55543">MKCKHLLASFLALLMLGQPLLGMTSVMASETSEVSNESSLDQNPELEETIQVDNGGADNGQEETNRAGSSQASQPTNPQAEASSQSHASSASSSSASSSASKASSQSSSASSKAEDKLLDGQDILLVIDDELFSGNSEEARLMSQQSKEIVNHLTSNMSDQNRMMVAYTFYNYGTDHCVIVPTYADIDNNSPAAVQKELDMLWQDNRSHAKNQSPIDQYRQLSNHSKNLQVILLTRGNTRTGLINPYLNFSKNANIKGVETDVTAVQFAVRGKDKQGDDNFDKNISAVYKNYVNQGVEPVVIDPYQYASQREGYLQAILSDVYGSDFTITAGAQSTNKKKESGSSTKQSGQDQTSQGSGESQDNPAGHQDEGDESSTNDENSQASGDQSNDGGSFIDKLIFEDNSETTTNNQDKKSWFFYDDDSTTNNSFGDRIYNFITEPVEDESQGNSGGSSYYKTDNRHPNKKNDDSLPHTGTRRVRKEVYIVAIILLAGGGYLIYRKKAGKADQE</sequence>
<dbReference type="STRING" id="128944.AWM75_05470"/>
<evidence type="ECO:0000313" key="5">
    <source>
        <dbReference type="Proteomes" id="UP000062260"/>
    </source>
</evidence>
<reference evidence="4 5" key="1">
    <citation type="journal article" date="2016" name="Genome Announc.">
        <title>Complete Genome Sequences of Aerococcus christensenii CCUG 28831T, Aerococcus sanguinicola CCUG 43001T, Aerococcus urinae CCUG 36881T, Aerococcus urinaeequi CCUG 28094T, Aerococcus urinaehominis CCUG 42038 BT, and Aerococcus viridans CCUG 4311T.</title>
        <authorList>
            <person name="Carkaci D."/>
            <person name="Dargis R."/>
            <person name="Nielsen X.C."/>
            <person name="Skovgaard O."/>
            <person name="Fuursted K."/>
            <person name="Christensen J.J."/>
        </authorList>
    </citation>
    <scope>NUCLEOTIDE SEQUENCE [LARGE SCALE GENOMIC DNA]</scope>
    <source>
        <strain evidence="4 5">CCUG42038B</strain>
    </source>
</reference>
<keyword evidence="5" id="KW-1185">Reference proteome</keyword>
<dbReference type="EMBL" id="CP014163">
    <property type="protein sequence ID" value="AMB99477.1"/>
    <property type="molecule type" value="Genomic_DNA"/>
</dbReference>
<evidence type="ECO:0000256" key="2">
    <source>
        <dbReference type="SAM" id="Phobius"/>
    </source>
</evidence>
<feature type="compositionally biased region" description="Polar residues" evidence="1">
    <location>
        <begin position="378"/>
        <end position="392"/>
    </location>
</feature>
<reference evidence="5" key="2">
    <citation type="submission" date="2016-01" db="EMBL/GenBank/DDBJ databases">
        <title>Six Aerococcus type strain genome sequencing and assembly using PacBio and Illumina Hiseq.</title>
        <authorList>
            <person name="Carkaci D."/>
            <person name="Dargis R."/>
            <person name="Nielsen X.C."/>
            <person name="Skovgaard O."/>
            <person name="Fuursted K."/>
            <person name="Christensen J.J."/>
        </authorList>
    </citation>
    <scope>NUCLEOTIDE SEQUENCE [LARGE SCALE GENOMIC DNA]</scope>
    <source>
        <strain evidence="5">CCUG42038B</strain>
    </source>
</reference>
<feature type="transmembrane region" description="Helical" evidence="2">
    <location>
        <begin position="483"/>
        <end position="499"/>
    </location>
</feature>
<keyword evidence="2" id="KW-0472">Membrane</keyword>
<keyword evidence="2" id="KW-1133">Transmembrane helix</keyword>
<feature type="region of interest" description="Disordered" evidence="1">
    <location>
        <begin position="32"/>
        <end position="116"/>
    </location>
</feature>
<keyword evidence="3" id="KW-0732">Signal</keyword>
<proteinExistence type="predicted"/>
<dbReference type="RefSeq" id="WP_067979290.1">
    <property type="nucleotide sequence ID" value="NZ_CP014163.1"/>
</dbReference>
<feature type="region of interest" description="Disordered" evidence="1">
    <location>
        <begin position="439"/>
        <end position="475"/>
    </location>
</feature>
<feature type="compositionally biased region" description="Polar residues" evidence="1">
    <location>
        <begin position="32"/>
        <end position="42"/>
    </location>
</feature>
<dbReference type="Proteomes" id="UP000062260">
    <property type="component" value="Chromosome"/>
</dbReference>
<organism evidence="4 5">
    <name type="scientific">Aerococcus urinaehominis</name>
    <dbReference type="NCBI Taxonomy" id="128944"/>
    <lineage>
        <taxon>Bacteria</taxon>
        <taxon>Bacillati</taxon>
        <taxon>Bacillota</taxon>
        <taxon>Bacilli</taxon>
        <taxon>Lactobacillales</taxon>
        <taxon>Aerococcaceae</taxon>
        <taxon>Aerococcus</taxon>
    </lineage>
</organism>
<feature type="chain" id="PRO_5043612942" evidence="3">
    <location>
        <begin position="29"/>
        <end position="509"/>
    </location>
</feature>
<feature type="compositionally biased region" description="Basic and acidic residues" evidence="1">
    <location>
        <begin position="458"/>
        <end position="471"/>
    </location>
</feature>
<dbReference type="AlphaFoldDB" id="A0A0X8FLL2"/>
<evidence type="ECO:0000313" key="4">
    <source>
        <dbReference type="EMBL" id="AMB99477.1"/>
    </source>
</evidence>
<name>A0A0X8FLL2_9LACT</name>
<feature type="region of interest" description="Disordered" evidence="1">
    <location>
        <begin position="334"/>
        <end position="395"/>
    </location>
</feature>
<feature type="compositionally biased region" description="Polar residues" evidence="1">
    <location>
        <begin position="66"/>
        <end position="81"/>
    </location>
</feature>